<dbReference type="InterPro" id="IPR029063">
    <property type="entry name" value="SAM-dependent_MTases_sf"/>
</dbReference>
<dbReference type="GO" id="GO:0009307">
    <property type="term" value="P:DNA restriction-modification system"/>
    <property type="evidence" value="ECO:0007669"/>
    <property type="project" value="UniProtKB-KW"/>
</dbReference>
<dbReference type="InterPro" id="IPR002941">
    <property type="entry name" value="DNA_methylase_N4/N6"/>
</dbReference>
<dbReference type="SUPFAM" id="SSF53335">
    <property type="entry name" value="S-adenosyl-L-methionine-dependent methyltransferases"/>
    <property type="match status" value="1"/>
</dbReference>
<dbReference type="GO" id="GO:0032259">
    <property type="term" value="P:methylation"/>
    <property type="evidence" value="ECO:0007669"/>
    <property type="project" value="UniProtKB-KW"/>
</dbReference>
<keyword evidence="2 6" id="KW-0808">Transferase</keyword>
<evidence type="ECO:0000313" key="7">
    <source>
        <dbReference type="Proteomes" id="UP000050969"/>
    </source>
</evidence>
<name>A0A0R2MXS6_9LACO</name>
<evidence type="ECO:0000256" key="1">
    <source>
        <dbReference type="ARBA" id="ARBA00022603"/>
    </source>
</evidence>
<dbReference type="GO" id="GO:0008170">
    <property type="term" value="F:N-methyltransferase activity"/>
    <property type="evidence" value="ECO:0007669"/>
    <property type="project" value="InterPro"/>
</dbReference>
<evidence type="ECO:0000256" key="4">
    <source>
        <dbReference type="ARBA" id="ARBA00022747"/>
    </source>
</evidence>
<sequence length="496" mass="56143">MIRHITQGRTLSIRIASGALWKNYLEQTSQVNAEGNKMTTNSETNGRYHTDWLNMIFPRVKLARNLLTEDGVIFISIDDKEQANLRKVCDELFGERNLITQIAHKARASVSNDKIISQNHNIILLYAKNIDVIFSKRNTIGLDPVLKGFSNPDNDPRGDWKGTPADGPGGAKKGNPYYDFMGVKGYFRYSKEKMQQLYEDNLIVRTKNGLQRKYFLKDAKNSRKTDTSWWDDGGYTSNATKQLINLMGGKTFDTPKPVELIEKMLRLFTRDDKDSIILDFFSGSAATAEAVMKFNSEDAGHRRYILVQLPELIEKKTDAFIAGFRTIPEIAEERIRRAGERIIETKPVSVENLDIGFKVFELSKSNIKKWNVTPESTDISSQIALSESNFVEQSEPIDIVYEIMIKQGLDLAYPISEAVVGKANIYDVAFGSMFVVLGEEIASGIANFIIKQICNDEVENSVVVFQDEKFINDSEKLNTIEQLNARGIHYDDILSI</sequence>
<dbReference type="PRINTS" id="PR00506">
    <property type="entry name" value="D21N6MTFRASE"/>
</dbReference>
<feature type="domain" description="DNA methylase N-4/N-6" evidence="5">
    <location>
        <begin position="46"/>
        <end position="297"/>
    </location>
</feature>
<evidence type="ECO:0000256" key="2">
    <source>
        <dbReference type="ARBA" id="ARBA00022679"/>
    </source>
</evidence>
<dbReference type="GO" id="GO:0003677">
    <property type="term" value="F:DNA binding"/>
    <property type="evidence" value="ECO:0007669"/>
    <property type="project" value="InterPro"/>
</dbReference>
<dbReference type="Pfam" id="PF01555">
    <property type="entry name" value="N6_N4_Mtase"/>
    <property type="match status" value="1"/>
</dbReference>
<keyword evidence="7" id="KW-1185">Reference proteome</keyword>
<comment type="caution">
    <text evidence="6">The sequence shown here is derived from an EMBL/GenBank/DDBJ whole genome shotgun (WGS) entry which is preliminary data.</text>
</comment>
<dbReference type="InterPro" id="IPR002295">
    <property type="entry name" value="N4/N6-MTase_EcoPI_Mod-like"/>
</dbReference>
<dbReference type="Proteomes" id="UP000050969">
    <property type="component" value="Unassembled WGS sequence"/>
</dbReference>
<reference evidence="6 7" key="1">
    <citation type="journal article" date="2015" name="Genome Announc.">
        <title>Expanding the biotechnology potential of lactobacilli through comparative genomics of 213 strains and associated genera.</title>
        <authorList>
            <person name="Sun Z."/>
            <person name="Harris H.M."/>
            <person name="McCann A."/>
            <person name="Guo C."/>
            <person name="Argimon S."/>
            <person name="Zhang W."/>
            <person name="Yang X."/>
            <person name="Jeffery I.B."/>
            <person name="Cooney J.C."/>
            <person name="Kagawa T.F."/>
            <person name="Liu W."/>
            <person name="Song Y."/>
            <person name="Salvetti E."/>
            <person name="Wrobel A."/>
            <person name="Rasinkangas P."/>
            <person name="Parkhill J."/>
            <person name="Rea M.C."/>
            <person name="O'Sullivan O."/>
            <person name="Ritari J."/>
            <person name="Douillard F.P."/>
            <person name="Paul Ross R."/>
            <person name="Yang R."/>
            <person name="Briner A.E."/>
            <person name="Felis G.E."/>
            <person name="de Vos W.M."/>
            <person name="Barrangou R."/>
            <person name="Klaenhammer T.R."/>
            <person name="Caufield P.W."/>
            <person name="Cui Y."/>
            <person name="Zhang H."/>
            <person name="O'Toole P.W."/>
        </authorList>
    </citation>
    <scope>NUCLEOTIDE SEQUENCE [LARGE SCALE GENOMIC DNA]</scope>
    <source>
        <strain evidence="6 7">DSM 24301</strain>
    </source>
</reference>
<dbReference type="PATRIC" id="fig|1293598.4.peg.720"/>
<organism evidence="6 7">
    <name type="scientific">Lacticaseibacillus saniviri JCM 17471 = DSM 24301</name>
    <dbReference type="NCBI Taxonomy" id="1293598"/>
    <lineage>
        <taxon>Bacteria</taxon>
        <taxon>Bacillati</taxon>
        <taxon>Bacillota</taxon>
        <taxon>Bacilli</taxon>
        <taxon>Lactobacillales</taxon>
        <taxon>Lactobacillaceae</taxon>
        <taxon>Lacticaseibacillus</taxon>
    </lineage>
</organism>
<protein>
    <submittedName>
        <fullName evidence="6">Site-specific dna-methyltransferase</fullName>
    </submittedName>
</protein>
<evidence type="ECO:0000259" key="5">
    <source>
        <dbReference type="Pfam" id="PF01555"/>
    </source>
</evidence>
<evidence type="ECO:0000313" key="6">
    <source>
        <dbReference type="EMBL" id="KRO16987.1"/>
    </source>
</evidence>
<dbReference type="PIRSF" id="PIRSF015855">
    <property type="entry name" value="TypeIII_Mtase_mKpnI"/>
    <property type="match status" value="1"/>
</dbReference>
<proteinExistence type="predicted"/>
<keyword evidence="4" id="KW-0680">Restriction system</keyword>
<dbReference type="EMBL" id="JQCE01000027">
    <property type="protein sequence ID" value="KRO16987.1"/>
    <property type="molecule type" value="Genomic_DNA"/>
</dbReference>
<keyword evidence="3" id="KW-0949">S-adenosyl-L-methionine</keyword>
<dbReference type="Gene3D" id="3.40.50.150">
    <property type="entry name" value="Vaccinia Virus protein VP39"/>
    <property type="match status" value="1"/>
</dbReference>
<accession>A0A0R2MXS6</accession>
<keyword evidence="1 6" id="KW-0489">Methyltransferase</keyword>
<dbReference type="AlphaFoldDB" id="A0A0R2MXS6"/>
<evidence type="ECO:0000256" key="3">
    <source>
        <dbReference type="ARBA" id="ARBA00022691"/>
    </source>
</evidence>
<dbReference type="STRING" id="1293598.IV56_GL000676"/>
<gene>
    <name evidence="6" type="ORF">IV56_GL000676</name>
</gene>